<sequence>MNKLEESIEFQKINHSEFEEICFELLMKLGFSGITWRKGAADDGRDIEAYRTIDNNLVEAYKDKFFIECKHFTGGVPPEKLYSKIAWADAEKPNHLVLILTSHLTNSARTWLERIEKDKSYKIHLIEGHQIKKLISQHDDLIKKYFLKNDSIELLNEIKKNWLIHNLVPSFSTWIYIFENLEMQVLTMTDKVFLYLIYYSNYSKMEELENRVYHGIEVESIITELEQEFLKNGREQASLLANLKDIDTLSDEGALVEQFDEEVHYDFMTTEMLINSKDRNNYRLAIYCFKRLKDNMAIELLMDHNSNFDFQIRLINPYTFEHYENAVRGLNFYKTEYEDRVIDSSLGMR</sequence>
<dbReference type="EMBL" id="JAOYOD010000001">
    <property type="protein sequence ID" value="MCV9385364.1"/>
    <property type="molecule type" value="Genomic_DNA"/>
</dbReference>
<keyword evidence="3" id="KW-1185">Reference proteome</keyword>
<evidence type="ECO:0000259" key="1">
    <source>
        <dbReference type="Pfam" id="PF04471"/>
    </source>
</evidence>
<feature type="domain" description="Restriction endonuclease type IV Mrr" evidence="1">
    <location>
        <begin position="11"/>
        <end position="135"/>
    </location>
</feature>
<name>A0ABT3CP05_9BACT</name>
<protein>
    <submittedName>
        <fullName evidence="2">Restriction endonuclease</fullName>
    </submittedName>
</protein>
<comment type="caution">
    <text evidence="2">The sequence shown here is derived from an EMBL/GenBank/DDBJ whole genome shotgun (WGS) entry which is preliminary data.</text>
</comment>
<dbReference type="PANTHER" id="PTHR30015">
    <property type="entry name" value="MRR RESTRICTION SYSTEM PROTEIN"/>
    <property type="match status" value="1"/>
</dbReference>
<dbReference type="Pfam" id="PF04471">
    <property type="entry name" value="Mrr_cat"/>
    <property type="match status" value="1"/>
</dbReference>
<keyword evidence="2" id="KW-0378">Hydrolase</keyword>
<dbReference type="GO" id="GO:0004519">
    <property type="term" value="F:endonuclease activity"/>
    <property type="evidence" value="ECO:0007669"/>
    <property type="project" value="UniProtKB-KW"/>
</dbReference>
<dbReference type="Gene3D" id="3.40.1350.10">
    <property type="match status" value="1"/>
</dbReference>
<keyword evidence="2" id="KW-0540">Nuclease</keyword>
<dbReference type="InterPro" id="IPR011856">
    <property type="entry name" value="tRNA_endonuc-like_dom_sf"/>
</dbReference>
<dbReference type="SUPFAM" id="SSF52980">
    <property type="entry name" value="Restriction endonuclease-like"/>
    <property type="match status" value="1"/>
</dbReference>
<dbReference type="InterPro" id="IPR011335">
    <property type="entry name" value="Restrct_endonuc-II-like"/>
</dbReference>
<evidence type="ECO:0000313" key="2">
    <source>
        <dbReference type="EMBL" id="MCV9385364.1"/>
    </source>
</evidence>
<evidence type="ECO:0000313" key="3">
    <source>
        <dbReference type="Proteomes" id="UP001300692"/>
    </source>
</evidence>
<dbReference type="Proteomes" id="UP001300692">
    <property type="component" value="Unassembled WGS sequence"/>
</dbReference>
<dbReference type="InterPro" id="IPR052906">
    <property type="entry name" value="Type_IV_Methyl-Rstrct_Enzyme"/>
</dbReference>
<accession>A0ABT3CP05</accession>
<dbReference type="InterPro" id="IPR007560">
    <property type="entry name" value="Restrct_endonuc_IV_Mrr"/>
</dbReference>
<dbReference type="RefSeq" id="WP_264136155.1">
    <property type="nucleotide sequence ID" value="NZ_JAOYOD010000001.1"/>
</dbReference>
<keyword evidence="2" id="KW-0255">Endonuclease</keyword>
<dbReference type="PANTHER" id="PTHR30015:SF7">
    <property type="entry name" value="TYPE IV METHYL-DIRECTED RESTRICTION ENZYME ECOKMRR"/>
    <property type="match status" value="1"/>
</dbReference>
<reference evidence="2 3" key="1">
    <citation type="submission" date="2022-10" db="EMBL/GenBank/DDBJ databases">
        <title>Comparative genomics and taxonomic characterization of three novel marine species of genus Reichenbachiella exhibiting antioxidant and polysaccharide degradation activities.</title>
        <authorList>
            <person name="Muhammad N."/>
            <person name="Lee Y.-J."/>
            <person name="Ko J."/>
            <person name="Kim S.-G."/>
        </authorList>
    </citation>
    <scope>NUCLEOTIDE SEQUENCE [LARGE SCALE GENOMIC DNA]</scope>
    <source>
        <strain evidence="2 3">ABR2-5</strain>
    </source>
</reference>
<gene>
    <name evidence="2" type="ORF">N7U62_01745</name>
</gene>
<organism evidence="2 3">
    <name type="scientific">Reichenbachiella ulvae</name>
    <dbReference type="NCBI Taxonomy" id="2980104"/>
    <lineage>
        <taxon>Bacteria</taxon>
        <taxon>Pseudomonadati</taxon>
        <taxon>Bacteroidota</taxon>
        <taxon>Cytophagia</taxon>
        <taxon>Cytophagales</taxon>
        <taxon>Reichenbachiellaceae</taxon>
        <taxon>Reichenbachiella</taxon>
    </lineage>
</organism>
<proteinExistence type="predicted"/>